<dbReference type="Pfam" id="PF13450">
    <property type="entry name" value="NAD_binding_8"/>
    <property type="match status" value="1"/>
</dbReference>
<gene>
    <name evidence="1" type="ORF">I5M32_14070</name>
</gene>
<evidence type="ECO:0000313" key="2">
    <source>
        <dbReference type="Proteomes" id="UP000660024"/>
    </source>
</evidence>
<dbReference type="PANTHER" id="PTHR21197">
    <property type="entry name" value="UDP-GALACTOPYRANOSE MUTASE"/>
    <property type="match status" value="1"/>
</dbReference>
<evidence type="ECO:0000313" key="1">
    <source>
        <dbReference type="EMBL" id="MBK0384092.1"/>
    </source>
</evidence>
<keyword evidence="2" id="KW-1185">Reference proteome</keyword>
<organism evidence="1 2">
    <name type="scientific">Pedobacter segetis</name>
    <dbReference type="NCBI Taxonomy" id="2793069"/>
    <lineage>
        <taxon>Bacteria</taxon>
        <taxon>Pseudomonadati</taxon>
        <taxon>Bacteroidota</taxon>
        <taxon>Sphingobacteriia</taxon>
        <taxon>Sphingobacteriales</taxon>
        <taxon>Sphingobacteriaceae</taxon>
        <taxon>Pedobacter</taxon>
    </lineage>
</organism>
<proteinExistence type="predicted"/>
<name>A0ABS1BMG5_9SPHI</name>
<dbReference type="PANTHER" id="PTHR21197:SF0">
    <property type="entry name" value="UDP-GALACTOPYRANOSE MUTASE"/>
    <property type="match status" value="1"/>
</dbReference>
<comment type="caution">
    <text evidence="1">The sequence shown here is derived from an EMBL/GenBank/DDBJ whole genome shotgun (WGS) entry which is preliminary data.</text>
</comment>
<dbReference type="InterPro" id="IPR036188">
    <property type="entry name" value="FAD/NAD-bd_sf"/>
</dbReference>
<dbReference type="SUPFAM" id="SSF51905">
    <property type="entry name" value="FAD/NAD(P)-binding domain"/>
    <property type="match status" value="1"/>
</dbReference>
<dbReference type="RefSeq" id="WP_200587486.1">
    <property type="nucleotide sequence ID" value="NZ_JAEHFY010000022.1"/>
</dbReference>
<reference evidence="1 2" key="1">
    <citation type="submission" date="2020-12" db="EMBL/GenBank/DDBJ databases">
        <title>Bacterial novel species Pedobacter sp. SD-b isolated from soil.</title>
        <authorList>
            <person name="Jung H.-Y."/>
        </authorList>
    </citation>
    <scope>NUCLEOTIDE SEQUENCE [LARGE SCALE GENOMIC DNA]</scope>
    <source>
        <strain evidence="1 2">SD-b</strain>
    </source>
</reference>
<accession>A0ABS1BMG5</accession>
<dbReference type="Gene3D" id="3.50.50.60">
    <property type="entry name" value="FAD/NAD(P)-binding domain"/>
    <property type="match status" value="1"/>
</dbReference>
<dbReference type="Proteomes" id="UP000660024">
    <property type="component" value="Unassembled WGS sequence"/>
</dbReference>
<protein>
    <submittedName>
        <fullName evidence="1">NAD(P)-binding protein</fullName>
    </submittedName>
</protein>
<dbReference type="EMBL" id="JAEHFY010000022">
    <property type="protein sequence ID" value="MBK0384092.1"/>
    <property type="molecule type" value="Genomic_DNA"/>
</dbReference>
<sequence>MKTIGVLGGGISGLSFGKLANTVFKVEILEKSNDWGGIAKTLQINDSTYHPIGGHCFNSKYPEVLDFVFNKVLDKDKWHIIQRNAVIKLLGNEIDYPIEYSIKQINKLNHDLALNITKDFLSANDDGNYKNLEDWFRKKFGDTLSELYFIPYNNKIWNKHPSEMSPAWVEGKLPLPNKNSFFQSLLSDVKDQMPHASFFYPNSNNQKTFIDALAEGLNIECNYEVKDIFFDKKISKWVVNGEKLYDILINTLPLNHVCKLIKDAPIEIINYSNNLKYNQVTTMFWETETTDKTWTYIPEGDNFFHRYIHIGNFFSPKKNYTITEVIGRKTYEEMVENGEKDPFLIKPLAYNVSEHAYVVFDQNYDISVNGIKNYLDSISIKTLGRFGEWEYYNMDICIKKSMDLFNEISSIN</sequence>